<dbReference type="RefSeq" id="WP_245884926.1">
    <property type="nucleotide sequence ID" value="NZ_PVEP01000001.1"/>
</dbReference>
<dbReference type="PANTHER" id="PTHR43630">
    <property type="entry name" value="POLY-BETA-1,6-N-ACETYL-D-GLUCOSAMINE SYNTHASE"/>
    <property type="match status" value="1"/>
</dbReference>
<reference evidence="6 7" key="1">
    <citation type="submission" date="2018-02" db="EMBL/GenBank/DDBJ databases">
        <title>Genomic Encyclopedia of Archaeal and Bacterial Type Strains, Phase II (KMG-II): from individual species to whole genera.</title>
        <authorList>
            <person name="Goeker M."/>
        </authorList>
    </citation>
    <scope>NUCLEOTIDE SEQUENCE [LARGE SCALE GENOMIC DNA]</scope>
    <source>
        <strain evidence="6 7">DSM 18921</strain>
    </source>
</reference>
<feature type="transmembrane region" description="Helical" evidence="4">
    <location>
        <begin position="520"/>
        <end position="545"/>
    </location>
</feature>
<sequence length="732" mass="80648">MSPPHLRLIETAAAPAMGAFRPSGRPLPAYRPGPLSPATRRRPLGQILLDMGAVTPYNLLRALALRDRQDIRLGDILLSRGWVREADLTAALCLQWQVQAVDPLKTPPDPRLADRLGTAFCLRHGVIPWRRSGGAMVILTSRPDDFDRLRGELPKGIGPVMMALAAPSDIERVLIAQHATPLARRAETRVAADESCRGQNHPRARLIGAAVLGALLVGIATLPRATVALLTLWAILALIASMTVKAAAGLAAMRAARTAPPPLPRQLPVVSVMVPLFREGDIVPRLVERLGRIDYPKELLDILLVVEDDDHATHAALARHKLPRWMRMVRVPDGPVRTKPRALNFALDFCRGSIIGVWDAEDEPDPGQIIEVVRRFAAAPEDVACLQGQLDFYNARHNWLTRCFTIDYAAWFRVVLPGLARLGLVVPLGGTTLFFRRAIIEKLGGWDAHNVTEDADLGLRLARHGYRTELIQTVTREEPNARVLSWLKQRSRWQKGYAVTWATHMRDPAKLWRDLGPKRFWGVQVLFLGSLTQAVLAPVLLSYWLAAFGLPHPLAGLIPAGLMAAVGMLFVASEAVDLTIGVWALRGKCHRHLIPWLPLMHLYGPLASLSSYKALWEWVGAPFYWDKTSHGHVAEAEEPDPAPSVLLLTDPVWLPPEAAAPVLSLHGLRRAPAARFRFSALPADAMPDPAPRPAPVLKLVRKPEREPYVPGSTIAKASNRPGIEFQTSFEGF</sequence>
<dbReference type="SUPFAM" id="SSF160246">
    <property type="entry name" value="EspE N-terminal domain-like"/>
    <property type="match status" value="1"/>
</dbReference>
<dbReference type="PANTHER" id="PTHR43630:SF1">
    <property type="entry name" value="POLY-BETA-1,6-N-ACETYL-D-GLUCOSAMINE SYNTHASE"/>
    <property type="match status" value="1"/>
</dbReference>
<evidence type="ECO:0000313" key="6">
    <source>
        <dbReference type="EMBL" id="PQV58959.1"/>
    </source>
</evidence>
<proteinExistence type="inferred from homology"/>
<dbReference type="Gene3D" id="3.90.550.10">
    <property type="entry name" value="Spore Coat Polysaccharide Biosynthesis Protein SpsA, Chain A"/>
    <property type="match status" value="1"/>
</dbReference>
<evidence type="ECO:0000256" key="4">
    <source>
        <dbReference type="SAM" id="Phobius"/>
    </source>
</evidence>
<dbReference type="Pfam" id="PF13641">
    <property type="entry name" value="Glyco_tranf_2_3"/>
    <property type="match status" value="1"/>
</dbReference>
<dbReference type="SUPFAM" id="SSF53448">
    <property type="entry name" value="Nucleotide-diphospho-sugar transferases"/>
    <property type="match status" value="1"/>
</dbReference>
<keyword evidence="4" id="KW-0812">Transmembrane</keyword>
<organism evidence="6 7">
    <name type="scientific">Albidovulum denitrificans</name>
    <dbReference type="NCBI Taxonomy" id="404881"/>
    <lineage>
        <taxon>Bacteria</taxon>
        <taxon>Pseudomonadati</taxon>
        <taxon>Pseudomonadota</taxon>
        <taxon>Alphaproteobacteria</taxon>
        <taxon>Rhodobacterales</taxon>
        <taxon>Paracoccaceae</taxon>
        <taxon>Albidovulum</taxon>
    </lineage>
</organism>
<accession>A0A2S8SDY1</accession>
<keyword evidence="7" id="KW-1185">Reference proteome</keyword>
<feature type="transmembrane region" description="Helical" evidence="4">
    <location>
        <begin position="557"/>
        <end position="585"/>
    </location>
</feature>
<dbReference type="Proteomes" id="UP000238338">
    <property type="component" value="Unassembled WGS sequence"/>
</dbReference>
<comment type="similarity">
    <text evidence="1">Belongs to the glycosyltransferase 2 family.</text>
</comment>
<name>A0A2S8SDY1_9RHOB</name>
<dbReference type="EMBL" id="PVEP01000001">
    <property type="protein sequence ID" value="PQV58959.1"/>
    <property type="molecule type" value="Genomic_DNA"/>
</dbReference>
<dbReference type="Pfam" id="PF05157">
    <property type="entry name" value="MshEN"/>
    <property type="match status" value="1"/>
</dbReference>
<feature type="transmembrane region" description="Helical" evidence="4">
    <location>
        <begin position="204"/>
        <end position="222"/>
    </location>
</feature>
<keyword evidence="2" id="KW-0328">Glycosyltransferase</keyword>
<protein>
    <submittedName>
        <fullName evidence="6">Cellulose synthase/poly-beta-1,6-N-acetylglucosamine synthase-like glycosyltransferase</fullName>
    </submittedName>
</protein>
<feature type="transmembrane region" description="Helical" evidence="4">
    <location>
        <begin position="228"/>
        <end position="248"/>
    </location>
</feature>
<keyword evidence="4" id="KW-0472">Membrane</keyword>
<dbReference type="InterPro" id="IPR037257">
    <property type="entry name" value="T2SS_E_N_sf"/>
</dbReference>
<evidence type="ECO:0000256" key="3">
    <source>
        <dbReference type="ARBA" id="ARBA00022679"/>
    </source>
</evidence>
<comment type="caution">
    <text evidence="6">The sequence shown here is derived from an EMBL/GenBank/DDBJ whole genome shotgun (WGS) entry which is preliminary data.</text>
</comment>
<evidence type="ECO:0000256" key="1">
    <source>
        <dbReference type="ARBA" id="ARBA00006739"/>
    </source>
</evidence>
<dbReference type="AlphaFoldDB" id="A0A2S8SDY1"/>
<keyword evidence="3 6" id="KW-0808">Transferase</keyword>
<evidence type="ECO:0000313" key="7">
    <source>
        <dbReference type="Proteomes" id="UP000238338"/>
    </source>
</evidence>
<dbReference type="GO" id="GO:0016757">
    <property type="term" value="F:glycosyltransferase activity"/>
    <property type="evidence" value="ECO:0007669"/>
    <property type="project" value="UniProtKB-KW"/>
</dbReference>
<dbReference type="InterPro" id="IPR007831">
    <property type="entry name" value="T2SS_GspE_N"/>
</dbReference>
<evidence type="ECO:0000256" key="2">
    <source>
        <dbReference type="ARBA" id="ARBA00022676"/>
    </source>
</evidence>
<feature type="domain" description="Type II secretion system protein GspE N-terminal" evidence="5">
    <location>
        <begin position="97"/>
        <end position="174"/>
    </location>
</feature>
<gene>
    <name evidence="6" type="ORF">LX70_00779</name>
</gene>
<keyword evidence="4" id="KW-1133">Transmembrane helix</keyword>
<evidence type="ECO:0000259" key="5">
    <source>
        <dbReference type="Pfam" id="PF05157"/>
    </source>
</evidence>
<dbReference type="InterPro" id="IPR029044">
    <property type="entry name" value="Nucleotide-diphossugar_trans"/>
</dbReference>